<dbReference type="AlphaFoldDB" id="A0A3E4Y4E0"/>
<evidence type="ECO:0000313" key="3">
    <source>
        <dbReference type="EMBL" id="RGM68198.1"/>
    </source>
</evidence>
<dbReference type="Gene3D" id="3.40.50.2000">
    <property type="entry name" value="Glycogen Phosphorylase B"/>
    <property type="match status" value="2"/>
</dbReference>
<reference evidence="3 4" key="1">
    <citation type="submission" date="2018-08" db="EMBL/GenBank/DDBJ databases">
        <title>A genome reference for cultivated species of the human gut microbiota.</title>
        <authorList>
            <person name="Zou Y."/>
            <person name="Xue W."/>
            <person name="Luo G."/>
        </authorList>
    </citation>
    <scope>NUCLEOTIDE SEQUENCE [LARGE SCALE GENOMIC DNA]</scope>
    <source>
        <strain evidence="3 4">OM07-13</strain>
    </source>
</reference>
<comment type="caution">
    <text evidence="3">The sequence shown here is derived from an EMBL/GenBank/DDBJ whole genome shotgun (WGS) entry which is preliminary data.</text>
</comment>
<dbReference type="Proteomes" id="UP000260758">
    <property type="component" value="Unassembled WGS sequence"/>
</dbReference>
<dbReference type="InterPro" id="IPR001296">
    <property type="entry name" value="Glyco_trans_1"/>
</dbReference>
<evidence type="ECO:0000313" key="4">
    <source>
        <dbReference type="Proteomes" id="UP000260758"/>
    </source>
</evidence>
<organism evidence="3 4">
    <name type="scientific">Agathobacter rectalis</name>
    <dbReference type="NCBI Taxonomy" id="39491"/>
    <lineage>
        <taxon>Bacteria</taxon>
        <taxon>Bacillati</taxon>
        <taxon>Bacillota</taxon>
        <taxon>Clostridia</taxon>
        <taxon>Lachnospirales</taxon>
        <taxon>Lachnospiraceae</taxon>
        <taxon>Agathobacter</taxon>
    </lineage>
</organism>
<dbReference type="InterPro" id="IPR050194">
    <property type="entry name" value="Glycosyltransferase_grp1"/>
</dbReference>
<keyword evidence="3" id="KW-0808">Transferase</keyword>
<name>A0A3E4Y4E0_9FIRM</name>
<dbReference type="GO" id="GO:0016757">
    <property type="term" value="F:glycosyltransferase activity"/>
    <property type="evidence" value="ECO:0007669"/>
    <property type="project" value="InterPro"/>
</dbReference>
<feature type="domain" description="Glycosyltransferase subfamily 4-like N-terminal" evidence="2">
    <location>
        <begin position="70"/>
        <end position="181"/>
    </location>
</feature>
<dbReference type="SUPFAM" id="SSF53756">
    <property type="entry name" value="UDP-Glycosyltransferase/glycogen phosphorylase"/>
    <property type="match status" value="1"/>
</dbReference>
<protein>
    <submittedName>
        <fullName evidence="3">Glycosyltransferase family 1 protein</fullName>
    </submittedName>
</protein>
<dbReference type="Pfam" id="PF00534">
    <property type="entry name" value="Glycos_transf_1"/>
    <property type="match status" value="1"/>
</dbReference>
<evidence type="ECO:0000259" key="1">
    <source>
        <dbReference type="Pfam" id="PF00534"/>
    </source>
</evidence>
<accession>A0A3E4Y4E0</accession>
<dbReference type="InterPro" id="IPR028098">
    <property type="entry name" value="Glyco_trans_4-like_N"/>
</dbReference>
<evidence type="ECO:0000259" key="2">
    <source>
        <dbReference type="Pfam" id="PF13439"/>
    </source>
</evidence>
<proteinExistence type="predicted"/>
<dbReference type="Pfam" id="PF13439">
    <property type="entry name" value="Glyco_transf_4"/>
    <property type="match status" value="1"/>
</dbReference>
<feature type="domain" description="Glycosyl transferase family 1" evidence="1">
    <location>
        <begin position="190"/>
        <end position="335"/>
    </location>
</feature>
<dbReference type="PANTHER" id="PTHR45947:SF3">
    <property type="entry name" value="SULFOQUINOVOSYL TRANSFERASE SQD2"/>
    <property type="match status" value="1"/>
</dbReference>
<dbReference type="PANTHER" id="PTHR45947">
    <property type="entry name" value="SULFOQUINOVOSYL TRANSFERASE SQD2"/>
    <property type="match status" value="1"/>
</dbReference>
<sequence>MMKVLEVNVDDLHSGGVFSLIKNVIVNKGTDIKIDIGAIEQFVNIENIRMLDKYDCDVHYIGYDGSKWKKQIVCFKNLKKLLKSNNYDCVHIHADVANKLLVSAFAAKCVGLKKIIVHSHAAGVDGNHRVFKRYIHLMCRRLLAYVATDFVACSELAAEWMFPNIAKDHIVIINNGVDLDKFRFNPKIRIEERKRLGLQNSKIIGHVGRFAYQKNHEYLIKIMERLHEIDSSIKLLLVGEGPKEKEIHDLVKNKGLEDTIVFFGTSDSVNELFQAMDIFVLPSFFEGLPIVGVEAQAAGLPVIFSSLITSEAKITQNVQFLDIAEDNIDEWVRQILHEIGKKRYDTYQELKNRKFSIQDTIYSFLSLYKGE</sequence>
<gene>
    <name evidence="3" type="ORF">DXB99_14910</name>
</gene>
<dbReference type="EMBL" id="QSTP01000021">
    <property type="protein sequence ID" value="RGM68198.1"/>
    <property type="molecule type" value="Genomic_DNA"/>
</dbReference>